<name>A0A0W1B1E9_9BACL</name>
<dbReference type="InterPro" id="IPR026838">
    <property type="entry name" value="YheC/D"/>
</dbReference>
<evidence type="ECO:0000313" key="3">
    <source>
        <dbReference type="EMBL" id="KTD87378.1"/>
    </source>
</evidence>
<proteinExistence type="predicted"/>
<protein>
    <recommendedName>
        <fullName evidence="2">ATP-grasp domain-containing protein</fullName>
    </recommendedName>
</protein>
<dbReference type="Pfam" id="PF14398">
    <property type="entry name" value="ATPgrasp_YheCD"/>
    <property type="match status" value="1"/>
</dbReference>
<organism evidence="3 4">
    <name type="scientific">Paenibacillus etheri</name>
    <dbReference type="NCBI Taxonomy" id="1306852"/>
    <lineage>
        <taxon>Bacteria</taxon>
        <taxon>Bacillati</taxon>
        <taxon>Bacillota</taxon>
        <taxon>Bacilli</taxon>
        <taxon>Bacillales</taxon>
        <taxon>Paenibacillaceae</taxon>
        <taxon>Paenibacillus</taxon>
    </lineage>
</organism>
<dbReference type="OrthoDB" id="7869153at2"/>
<accession>A0A0W1B1E9</accession>
<dbReference type="GO" id="GO:0005524">
    <property type="term" value="F:ATP binding"/>
    <property type="evidence" value="ECO:0007669"/>
    <property type="project" value="UniProtKB-UniRule"/>
</dbReference>
<dbReference type="InterPro" id="IPR011761">
    <property type="entry name" value="ATP-grasp"/>
</dbReference>
<keyword evidence="1" id="KW-0067">ATP-binding</keyword>
<keyword evidence="1" id="KW-0547">Nucleotide-binding</keyword>
<dbReference type="Proteomes" id="UP000054709">
    <property type="component" value="Unassembled WGS sequence"/>
</dbReference>
<comment type="caution">
    <text evidence="3">The sequence shown here is derived from an EMBL/GenBank/DDBJ whole genome shotgun (WGS) entry which is preliminary data.</text>
</comment>
<evidence type="ECO:0000259" key="2">
    <source>
        <dbReference type="PROSITE" id="PS50975"/>
    </source>
</evidence>
<sequence length="344" mass="40263">MKNVETLGIMVTNARQRKVTLKNYMKNHHFSKLRMFSFSPTDIDWEHRRIRGLHLRNMKWETGSFSFPKVIYNRCYNSEMETIDRLEQIIGRNKCFNQINQFDKLEIHQAINRWLSPHVPDTLPYSNDNLEQMIHLHKLVFLKPCHGHMGKGVYRIEQRDTGELHISNHYVMPSIIVGSISQLLTESERFVGQVPHLIQKGIFTNNLNNRTFDIRVLVQKNKNGLWSTTNVISRVSYAGCFNTSIYERACLAMDVLKKLYPAKSVRDMMNTIYNLSLRTAEILELDSGIHLCEVSVDLVIDLEGHIWIIEVNGMPQKSLYDELPISRRAIYSRPLEYGYYLSKR</sequence>
<dbReference type="GO" id="GO:0046872">
    <property type="term" value="F:metal ion binding"/>
    <property type="evidence" value="ECO:0007669"/>
    <property type="project" value="InterPro"/>
</dbReference>
<dbReference type="RefSeq" id="WP_060622901.1">
    <property type="nucleotide sequence ID" value="NZ_LCZJ02000018.1"/>
</dbReference>
<dbReference type="EMBL" id="LCZJ02000018">
    <property type="protein sequence ID" value="KTD87378.1"/>
    <property type="molecule type" value="Genomic_DNA"/>
</dbReference>
<keyword evidence="4" id="KW-1185">Reference proteome</keyword>
<dbReference type="SUPFAM" id="SSF56059">
    <property type="entry name" value="Glutathione synthetase ATP-binding domain-like"/>
    <property type="match status" value="1"/>
</dbReference>
<gene>
    <name evidence="3" type="ORF">UQ64_11185</name>
</gene>
<dbReference type="AlphaFoldDB" id="A0A0W1B1E9"/>
<feature type="domain" description="ATP-grasp" evidence="2">
    <location>
        <begin position="108"/>
        <end position="343"/>
    </location>
</feature>
<evidence type="ECO:0000256" key="1">
    <source>
        <dbReference type="PROSITE-ProRule" id="PRU00409"/>
    </source>
</evidence>
<reference evidence="3 4" key="1">
    <citation type="journal article" date="2015" name="Int. Biodeterior. Biodegradation">
        <title>Physiological and genetic screening methods for the isolation of methyl tert-butyl ether-degrading bacteria for bioremediation purposes.</title>
        <authorList>
            <person name="Guisado I.M."/>
            <person name="Purswani J."/>
            <person name="Gonzalez Lopez J."/>
            <person name="Pozo C."/>
        </authorList>
    </citation>
    <scope>NUCLEOTIDE SEQUENCE [LARGE SCALE GENOMIC DNA]</scope>
    <source>
        <strain evidence="3 4">SH7</strain>
    </source>
</reference>
<dbReference type="PROSITE" id="PS50975">
    <property type="entry name" value="ATP_GRASP"/>
    <property type="match status" value="1"/>
</dbReference>
<evidence type="ECO:0000313" key="4">
    <source>
        <dbReference type="Proteomes" id="UP000054709"/>
    </source>
</evidence>